<proteinExistence type="predicted"/>
<dbReference type="EMBL" id="KN714670">
    <property type="protein sequence ID" value="KUI53820.1"/>
    <property type="molecule type" value="Genomic_DNA"/>
</dbReference>
<organism evidence="1 2">
    <name type="scientific">Cytospora mali</name>
    <name type="common">Apple Valsa canker fungus</name>
    <name type="synonym">Valsa mali</name>
    <dbReference type="NCBI Taxonomy" id="578113"/>
    <lineage>
        <taxon>Eukaryota</taxon>
        <taxon>Fungi</taxon>
        <taxon>Dikarya</taxon>
        <taxon>Ascomycota</taxon>
        <taxon>Pezizomycotina</taxon>
        <taxon>Sordariomycetes</taxon>
        <taxon>Sordariomycetidae</taxon>
        <taxon>Diaporthales</taxon>
        <taxon>Cytosporaceae</taxon>
        <taxon>Cytospora</taxon>
    </lineage>
</organism>
<accession>A0A194UQ71</accession>
<gene>
    <name evidence="1" type="ORF">VP1G_10578</name>
</gene>
<protein>
    <submittedName>
        <fullName evidence="1">Uncharacterized protein</fullName>
    </submittedName>
</protein>
<dbReference type="AlphaFoldDB" id="A0A194UQ71"/>
<evidence type="ECO:0000313" key="2">
    <source>
        <dbReference type="Proteomes" id="UP000078576"/>
    </source>
</evidence>
<dbReference type="Proteomes" id="UP000078576">
    <property type="component" value="Unassembled WGS sequence"/>
</dbReference>
<evidence type="ECO:0000313" key="1">
    <source>
        <dbReference type="EMBL" id="KUI53820.1"/>
    </source>
</evidence>
<reference evidence="2" key="1">
    <citation type="submission" date="2014-12" db="EMBL/GenBank/DDBJ databases">
        <title>Genome Sequence of Valsa Canker Pathogens Uncovers a Specific Adaption of Colonization on Woody Bark.</title>
        <authorList>
            <person name="Yin Z."/>
            <person name="Liu H."/>
            <person name="Gao X."/>
            <person name="Li Z."/>
            <person name="Song N."/>
            <person name="Ke X."/>
            <person name="Dai Q."/>
            <person name="Wu Y."/>
            <person name="Sun Y."/>
            <person name="Xu J.-R."/>
            <person name="Kang Z.K."/>
            <person name="Wang L."/>
            <person name="Huang L."/>
        </authorList>
    </citation>
    <scope>NUCLEOTIDE SEQUENCE [LARGE SCALE GENOMIC DNA]</scope>
    <source>
        <strain evidence="2">SXYL134</strain>
    </source>
</reference>
<name>A0A194UQ71_CYTMA</name>
<sequence length="106" mass="11137">MAAFNTHGGRGVLAFAVEGSKFDGTGFEKLHMTQTHVAALASDESTGADRKGLSVRGAGDELLFLGEAVPVAVADDLVWREERFVGFGTRVTLADDLRKPACIAAS</sequence>
<keyword evidence="2" id="KW-1185">Reference proteome</keyword>